<feature type="domain" description="CHAT" evidence="2">
    <location>
        <begin position="1195"/>
        <end position="1505"/>
    </location>
</feature>
<dbReference type="OrthoDB" id="9991317at2759"/>
<feature type="coiled-coil region" evidence="1">
    <location>
        <begin position="1025"/>
        <end position="1052"/>
    </location>
</feature>
<accession>A0A2J6PWR0</accession>
<evidence type="ECO:0000313" key="3">
    <source>
        <dbReference type="EMBL" id="PMD18473.1"/>
    </source>
</evidence>
<dbReference type="Proteomes" id="UP000235672">
    <property type="component" value="Unassembled WGS sequence"/>
</dbReference>
<reference evidence="3 4" key="1">
    <citation type="submission" date="2016-05" db="EMBL/GenBank/DDBJ databases">
        <title>A degradative enzymes factory behind the ericoid mycorrhizal symbiosis.</title>
        <authorList>
            <consortium name="DOE Joint Genome Institute"/>
            <person name="Martino E."/>
            <person name="Morin E."/>
            <person name="Grelet G."/>
            <person name="Kuo A."/>
            <person name="Kohler A."/>
            <person name="Daghino S."/>
            <person name="Barry K."/>
            <person name="Choi C."/>
            <person name="Cichocki N."/>
            <person name="Clum A."/>
            <person name="Copeland A."/>
            <person name="Hainaut M."/>
            <person name="Haridas S."/>
            <person name="Labutti K."/>
            <person name="Lindquist E."/>
            <person name="Lipzen A."/>
            <person name="Khouja H.-R."/>
            <person name="Murat C."/>
            <person name="Ohm R."/>
            <person name="Olson A."/>
            <person name="Spatafora J."/>
            <person name="Veneault-Fourrey C."/>
            <person name="Henrissat B."/>
            <person name="Grigoriev I."/>
            <person name="Martin F."/>
            <person name="Perotto S."/>
        </authorList>
    </citation>
    <scope>NUCLEOTIDE SEQUENCE [LARGE SCALE GENOMIC DNA]</scope>
    <source>
        <strain evidence="3 4">UAMH 7357</strain>
    </source>
</reference>
<dbReference type="InterPro" id="IPR024983">
    <property type="entry name" value="CHAT_dom"/>
</dbReference>
<evidence type="ECO:0000313" key="4">
    <source>
        <dbReference type="Proteomes" id="UP000235672"/>
    </source>
</evidence>
<gene>
    <name evidence="3" type="ORF">NA56DRAFT_751417</name>
</gene>
<name>A0A2J6PWR0_9HELO</name>
<sequence length="1511" mass="172137">MLYCGTHTSLYKSLPSNVIPILENAILKSRARLYDAAEHVFNQGLSEYCQVPVVAIEHAETLLHRYKNYRILEVLGKVPVRELSRFEEQTDVHRLIALTVGIVKMLTEGIYEPALEEVFRLQNDWISKPVDQYTDIQVNCIRKYRLACTFLGASSNLVTNDMRFIPKPDPKHALPQPWQGLTDLRISLISQSRFMEALRFSAVERSASTAMDNYQTTCLLLQLTMDYCAKVANTKDEIPWRIAMLGYKLDLGKLFASLGAKPQAEIWFNNLEAEFVECISLMNDTDSTLQASDSLDLLTLELHRLKMVEKEEPTQARLQQLLTLGDKMQPASHIETELAHFLAIAWAKKLYPPDEFAALQTDIQFRSQNLFRTQGRVSSEMTNLVDIMTPVLNSNGGVARTNSYVELARRIEALQEFGRRHPHITLPTVKQMQSSLLLRLQTQVGQRDEKTFIAAMQSAAGSFALKMPSGDTFRREVSITTLNEQSLKVKEILDQREVETREFNMDYSFHSRPEQVVVPELLQRLVFKEVASGNLTEHAIFRLFGSGAKDTQFNREHILKMQGKELLNNLVGTPEVPLDAKQWAQRRPTLRSWLLDDSCLDYRLRQCLWIAIHNRRSHAWSEHIQLKLADKEFIKLESPKLVHADCIGKSVDTITPGWFQVNCELVSAIQERLDLKEMKLVSSRSHVHFEREWWIARSILSQLYLNFFFCCQNPGDKLSDVLIEFLARADEIARDQVAYWRRIENSHFFATEVIYISTITQLRIEFGITNDPAEIARTVDETLTLLEEVELLFGTTLYEVDLSRTLDFLNMKSYMGSGMGIWEIGKIAIRLLSLVIIRIGNKAQSGLGDEEITTRRQRRLGQLWQWVQRVKARTLAQSMGLDNGIPDSMLVEIQRSLTDEKASLEMELATFASHLGGSELAILERRLAALNLEVESAPPLDFLSQVRNILKDSSSRVDLDDASNSIDRPFIQDLRRLSEILKQLKRPEASHIEDEANPEQELSQINKRMAARPSLQKLVTIADFLNREEVLRNNLEVTSDRLQNRIELQRLRKEMRREPVLERMLRICEGRPVSDQDLHNIAATRGGKVAFVDWITITSFRHKVTRVYMLIWRNGICKVVDLGTEHGFQEASVKKFFDVKDVYLPDVPPTPLDEMNLEELAPTATKEFPDDDLKPVLSCFELVKPLFNDSLVEKGDLLVLSLTEGFHNFPLHAIQEDEDGDVGPLILEHPVVYVPSLSVLHKCFWSRNALSSGHDSSKDDKLRALVLGGIVSPKSVFQYGPKAVGKIGEVLMSPETTFIREDATLHNFSTHISKSDVLHIHLHTNYGDNSSKRSDHGHLRQEDAEDVAFVNSPLDQAILFNGAESNNKLTTARIIELDLSKGAHCNLMACASGRQGTYQVDLRRAKPTADVMTNEVMGLVPGFLFSGAGSVTSTLWPIMDEHGAVFSYYFFREFMEARKKARSQLLLGEMDLSWIDLAEVHQKAVLEMRRIYKQPSAWAGFVLSGYWKFQV</sequence>
<keyword evidence="4" id="KW-1185">Reference proteome</keyword>
<evidence type="ECO:0000259" key="2">
    <source>
        <dbReference type="Pfam" id="PF12770"/>
    </source>
</evidence>
<proteinExistence type="predicted"/>
<keyword evidence="1" id="KW-0175">Coiled coil</keyword>
<organism evidence="3 4">
    <name type="scientific">Hyaloscypha hepaticicola</name>
    <dbReference type="NCBI Taxonomy" id="2082293"/>
    <lineage>
        <taxon>Eukaryota</taxon>
        <taxon>Fungi</taxon>
        <taxon>Dikarya</taxon>
        <taxon>Ascomycota</taxon>
        <taxon>Pezizomycotina</taxon>
        <taxon>Leotiomycetes</taxon>
        <taxon>Helotiales</taxon>
        <taxon>Hyaloscyphaceae</taxon>
        <taxon>Hyaloscypha</taxon>
    </lineage>
</organism>
<protein>
    <recommendedName>
        <fullName evidence="2">CHAT domain-containing protein</fullName>
    </recommendedName>
</protein>
<evidence type="ECO:0000256" key="1">
    <source>
        <dbReference type="SAM" id="Coils"/>
    </source>
</evidence>
<dbReference type="Pfam" id="PF12770">
    <property type="entry name" value="CHAT"/>
    <property type="match status" value="1"/>
</dbReference>
<dbReference type="EMBL" id="KZ613494">
    <property type="protein sequence ID" value="PMD18473.1"/>
    <property type="molecule type" value="Genomic_DNA"/>
</dbReference>